<organism evidence="2 3">
    <name type="scientific">Neomicrococcus lactis</name>
    <dbReference type="NCBI Taxonomy" id="732241"/>
    <lineage>
        <taxon>Bacteria</taxon>
        <taxon>Bacillati</taxon>
        <taxon>Actinomycetota</taxon>
        <taxon>Actinomycetes</taxon>
        <taxon>Micrococcales</taxon>
        <taxon>Micrococcaceae</taxon>
        <taxon>Neomicrococcus</taxon>
    </lineage>
</organism>
<dbReference type="AlphaFoldDB" id="A0A7W8YB65"/>
<reference evidence="2 3" key="1">
    <citation type="submission" date="2020-08" db="EMBL/GenBank/DDBJ databases">
        <title>Sequencing the genomes of 1000 actinobacteria strains.</title>
        <authorList>
            <person name="Klenk H.-P."/>
        </authorList>
    </citation>
    <scope>NUCLEOTIDE SEQUENCE [LARGE SCALE GENOMIC DNA]</scope>
    <source>
        <strain evidence="2 3">DSM 23694</strain>
    </source>
</reference>
<proteinExistence type="predicted"/>
<dbReference type="Gene3D" id="3.30.460.10">
    <property type="entry name" value="Beta Polymerase, domain 2"/>
    <property type="match status" value="1"/>
</dbReference>
<dbReference type="GO" id="GO:0016740">
    <property type="term" value="F:transferase activity"/>
    <property type="evidence" value="ECO:0007669"/>
    <property type="project" value="UniProtKB-KW"/>
</dbReference>
<dbReference type="RefSeq" id="WP_183641793.1">
    <property type="nucleotide sequence ID" value="NZ_JACHBL010000001.1"/>
</dbReference>
<dbReference type="EMBL" id="JACHBL010000001">
    <property type="protein sequence ID" value="MBB5598305.1"/>
    <property type="molecule type" value="Genomic_DNA"/>
</dbReference>
<evidence type="ECO:0000259" key="1">
    <source>
        <dbReference type="SMART" id="SM00954"/>
    </source>
</evidence>
<dbReference type="GO" id="GO:0015969">
    <property type="term" value="P:guanosine tetraphosphate metabolic process"/>
    <property type="evidence" value="ECO:0007669"/>
    <property type="project" value="InterPro"/>
</dbReference>
<dbReference type="Proteomes" id="UP000523863">
    <property type="component" value="Unassembled WGS sequence"/>
</dbReference>
<dbReference type="InterPro" id="IPR007685">
    <property type="entry name" value="RelA_SpoT"/>
</dbReference>
<protein>
    <submittedName>
        <fullName evidence="2">PpGpp synthetase/RelA/SpoT-type nucleotidyltransferase</fullName>
    </submittedName>
</protein>
<comment type="caution">
    <text evidence="2">The sequence shown here is derived from an EMBL/GenBank/DDBJ whole genome shotgun (WGS) entry which is preliminary data.</text>
</comment>
<evidence type="ECO:0000313" key="3">
    <source>
        <dbReference type="Proteomes" id="UP000523863"/>
    </source>
</evidence>
<dbReference type="SUPFAM" id="SSF81301">
    <property type="entry name" value="Nucleotidyltransferase"/>
    <property type="match status" value="1"/>
</dbReference>
<name>A0A7W8YB65_9MICC</name>
<feature type="domain" description="RelA/SpoT" evidence="1">
    <location>
        <begin position="67"/>
        <end position="177"/>
    </location>
</feature>
<dbReference type="SMART" id="SM00954">
    <property type="entry name" value="RelA_SpoT"/>
    <property type="match status" value="1"/>
</dbReference>
<evidence type="ECO:0000313" key="2">
    <source>
        <dbReference type="EMBL" id="MBB5598305.1"/>
    </source>
</evidence>
<gene>
    <name evidence="2" type="ORF">BKA12_001385</name>
</gene>
<keyword evidence="3" id="KW-1185">Reference proteome</keyword>
<sequence length="282" mass="32588">MSQKSWSNKQLKRLGNAIRNNEEPSADLPDYDEVMMFYNDVALKTQSRLQNLDWEPLLGARPIEITSRSKTLDTLRQKLQRKATLQLPSVQDIAGVRFEAEMTLDEQDIVTRAIAGMFDHDTKECSKDLREKPQSGYRALHLRLDLECRVEVQVRTHLQGKCANMYEAAADLYGRDIRYDSIPEDRSAGDEVRDLHGISERIAVIENARNRQTRSEISMNDFISRHPEAQNYESIQSAQKIAAELSLKIAEMEEEILYACDRLKNQFNHRQREKQEGQCQDS</sequence>
<dbReference type="CDD" id="cd05399">
    <property type="entry name" value="NT_Rel-Spo_like"/>
    <property type="match status" value="1"/>
</dbReference>
<dbReference type="Pfam" id="PF04607">
    <property type="entry name" value="RelA_SpoT"/>
    <property type="match status" value="1"/>
</dbReference>
<accession>A0A7W8YB65</accession>
<keyword evidence="2" id="KW-0808">Transferase</keyword>
<dbReference type="InterPro" id="IPR043519">
    <property type="entry name" value="NT_sf"/>
</dbReference>